<reference evidence="2 3" key="1">
    <citation type="submission" date="2018-10" db="EMBL/GenBank/DDBJ databases">
        <title>Genomic Encyclopedia of Archaeal and Bacterial Type Strains, Phase II (KMG-II): from individual species to whole genera.</title>
        <authorList>
            <person name="Goeker M."/>
        </authorList>
    </citation>
    <scope>NUCLEOTIDE SEQUENCE [LARGE SCALE GENOMIC DNA]</scope>
    <source>
        <strain evidence="2 3">DSM 18602</strain>
    </source>
</reference>
<dbReference type="Pfam" id="PF11276">
    <property type="entry name" value="DUF3078"/>
    <property type="match status" value="1"/>
</dbReference>
<protein>
    <recommendedName>
        <fullName evidence="4">DUF3078 domain-containing protein</fullName>
    </recommendedName>
</protein>
<evidence type="ECO:0000313" key="3">
    <source>
        <dbReference type="Proteomes" id="UP000268007"/>
    </source>
</evidence>
<feature type="signal peptide" evidence="1">
    <location>
        <begin position="1"/>
        <end position="19"/>
    </location>
</feature>
<dbReference type="EMBL" id="RBKU01000001">
    <property type="protein sequence ID" value="RKR80840.1"/>
    <property type="molecule type" value="Genomic_DNA"/>
</dbReference>
<dbReference type="AlphaFoldDB" id="A0A495IVU3"/>
<evidence type="ECO:0000256" key="1">
    <source>
        <dbReference type="SAM" id="SignalP"/>
    </source>
</evidence>
<sequence>MKKNLLLLGFLFAVIASHAQTTTPKDTTHHYWTIHGQNTFLINQSSFVNWAAGGVNSLAGNIVLNYDFDYKKGKLSWDNKAIIGYGLSKQAGLGWRKNDDRLILNSLLGYQAAKYWLYTFYTNFQTQFSKGYSYDASNHRTLISALFAPAIVTLGPGFAYKKSDNLRVNISPLASRITLVQNDSLANIGSFGVKPGNKSLYEFGASLDAYYKVNLVENVSLENILKMYSNYLNKPTNIYADYTANLFMKVNKFITVNAGVELISDPNAQILFDKNNYPDYHSALQVKQIFGAGLTYKF</sequence>
<organism evidence="2 3">
    <name type="scientific">Mucilaginibacter gracilis</name>
    <dbReference type="NCBI Taxonomy" id="423350"/>
    <lineage>
        <taxon>Bacteria</taxon>
        <taxon>Pseudomonadati</taxon>
        <taxon>Bacteroidota</taxon>
        <taxon>Sphingobacteriia</taxon>
        <taxon>Sphingobacteriales</taxon>
        <taxon>Sphingobacteriaceae</taxon>
        <taxon>Mucilaginibacter</taxon>
    </lineage>
</organism>
<dbReference type="OrthoDB" id="1495718at2"/>
<dbReference type="RefSeq" id="WP_121196669.1">
    <property type="nucleotide sequence ID" value="NZ_RBKU01000001.1"/>
</dbReference>
<proteinExistence type="predicted"/>
<keyword evidence="3" id="KW-1185">Reference proteome</keyword>
<evidence type="ECO:0000313" key="2">
    <source>
        <dbReference type="EMBL" id="RKR80840.1"/>
    </source>
</evidence>
<keyword evidence="1" id="KW-0732">Signal</keyword>
<name>A0A495IVU3_9SPHI</name>
<gene>
    <name evidence="2" type="ORF">BDD43_0976</name>
</gene>
<feature type="chain" id="PRO_5019864741" description="DUF3078 domain-containing protein" evidence="1">
    <location>
        <begin position="20"/>
        <end position="298"/>
    </location>
</feature>
<dbReference type="InterPro" id="IPR021428">
    <property type="entry name" value="DUF3078"/>
</dbReference>
<dbReference type="Proteomes" id="UP000268007">
    <property type="component" value="Unassembled WGS sequence"/>
</dbReference>
<accession>A0A495IVU3</accession>
<comment type="caution">
    <text evidence="2">The sequence shown here is derived from an EMBL/GenBank/DDBJ whole genome shotgun (WGS) entry which is preliminary data.</text>
</comment>
<evidence type="ECO:0008006" key="4">
    <source>
        <dbReference type="Google" id="ProtNLM"/>
    </source>
</evidence>